<evidence type="ECO:0000313" key="3">
    <source>
        <dbReference type="Proteomes" id="UP001415857"/>
    </source>
</evidence>
<comment type="caution">
    <text evidence="2">The sequence shown here is derived from an EMBL/GenBank/DDBJ whole genome shotgun (WGS) entry which is preliminary data.</text>
</comment>
<dbReference type="InterPro" id="IPR036047">
    <property type="entry name" value="F-box-like_dom_sf"/>
</dbReference>
<dbReference type="Gene3D" id="1.20.1280.50">
    <property type="match status" value="1"/>
</dbReference>
<keyword evidence="3" id="KW-1185">Reference proteome</keyword>
<dbReference type="Pfam" id="PF00646">
    <property type="entry name" value="F-box"/>
    <property type="match status" value="1"/>
</dbReference>
<reference evidence="2 3" key="1">
    <citation type="journal article" date="2024" name="Plant J.">
        <title>Genome sequences and population genomics reveal climatic adaptation and genomic divergence between two closely related sweetgum species.</title>
        <authorList>
            <person name="Xu W.Q."/>
            <person name="Ren C.Q."/>
            <person name="Zhang X.Y."/>
            <person name="Comes H.P."/>
            <person name="Liu X.H."/>
            <person name="Li Y.G."/>
            <person name="Kettle C.J."/>
            <person name="Jalonen R."/>
            <person name="Gaisberger H."/>
            <person name="Ma Y.Z."/>
            <person name="Qiu Y.X."/>
        </authorList>
    </citation>
    <scope>NUCLEOTIDE SEQUENCE [LARGE SCALE GENOMIC DNA]</scope>
    <source>
        <strain evidence="2">Hangzhou</strain>
    </source>
</reference>
<dbReference type="SUPFAM" id="SSF81383">
    <property type="entry name" value="F-box domain"/>
    <property type="match status" value="1"/>
</dbReference>
<dbReference type="EMBL" id="JBBPBK010000001">
    <property type="protein sequence ID" value="KAK9292024.1"/>
    <property type="molecule type" value="Genomic_DNA"/>
</dbReference>
<dbReference type="PANTHER" id="PTHR33110:SF71">
    <property type="entry name" value="F-BOX_KELCH-REPEAT PROTEIN"/>
    <property type="match status" value="1"/>
</dbReference>
<gene>
    <name evidence="2" type="ORF">L1049_019977</name>
</gene>
<evidence type="ECO:0000259" key="1">
    <source>
        <dbReference type="Pfam" id="PF00646"/>
    </source>
</evidence>
<dbReference type="Proteomes" id="UP001415857">
    <property type="component" value="Unassembled WGS sequence"/>
</dbReference>
<accession>A0AAP0SDB7</accession>
<organism evidence="2 3">
    <name type="scientific">Liquidambar formosana</name>
    <name type="common">Formosan gum</name>
    <dbReference type="NCBI Taxonomy" id="63359"/>
    <lineage>
        <taxon>Eukaryota</taxon>
        <taxon>Viridiplantae</taxon>
        <taxon>Streptophyta</taxon>
        <taxon>Embryophyta</taxon>
        <taxon>Tracheophyta</taxon>
        <taxon>Spermatophyta</taxon>
        <taxon>Magnoliopsida</taxon>
        <taxon>eudicotyledons</taxon>
        <taxon>Gunneridae</taxon>
        <taxon>Pentapetalae</taxon>
        <taxon>Saxifragales</taxon>
        <taxon>Altingiaceae</taxon>
        <taxon>Liquidambar</taxon>
    </lineage>
</organism>
<sequence length="208" mass="23761">MAETGESKKLTYLEVLVDGQKKHGCDSKESAVESRPWPNLPLDILRLILERCSLVEQIRLYAVCKSWHDHAPSVDRLPWLMTYDWSEKLGNYLKSNCNFSGPARDQTCNLDQIIYGEGTSDFIGADTLALKKGWLLLKNGDRPFLYNPFRRQIMNLPSLDVGSDHQDRPVVRSTGLVFAVDYNRRVKLSYITLSMVMVIPRDLDNGVR</sequence>
<protein>
    <recommendedName>
        <fullName evidence="1">F-box domain-containing protein</fullName>
    </recommendedName>
</protein>
<feature type="domain" description="F-box" evidence="1">
    <location>
        <begin position="37"/>
        <end position="75"/>
    </location>
</feature>
<name>A0AAP0SDB7_LIQFO</name>
<dbReference type="InterPro" id="IPR001810">
    <property type="entry name" value="F-box_dom"/>
</dbReference>
<dbReference type="AlphaFoldDB" id="A0AAP0SDB7"/>
<proteinExistence type="predicted"/>
<evidence type="ECO:0000313" key="2">
    <source>
        <dbReference type="EMBL" id="KAK9292024.1"/>
    </source>
</evidence>
<dbReference type="PANTHER" id="PTHR33110">
    <property type="entry name" value="F-BOX/KELCH-REPEAT PROTEIN-RELATED"/>
    <property type="match status" value="1"/>
</dbReference>